<dbReference type="PANTHER" id="PTHR42924">
    <property type="entry name" value="EXONUCLEASE"/>
    <property type="match status" value="1"/>
</dbReference>
<evidence type="ECO:0000313" key="1">
    <source>
        <dbReference type="EMBL" id="AQP54205.1"/>
    </source>
</evidence>
<dbReference type="InterPro" id="IPR016195">
    <property type="entry name" value="Pol/histidinol_Pase-like"/>
</dbReference>
<dbReference type="InterPro" id="IPR052018">
    <property type="entry name" value="PHP_domain"/>
</dbReference>
<dbReference type="InterPro" id="IPR004013">
    <property type="entry name" value="PHP_dom"/>
</dbReference>
<sequence length="266" mass="29845">MKKHKVDWHVHTYYSDGTESPETILALALQRDIAEIGIVDHDTFLGHEHCAKIFKESPVRLHLGVEISAYDFKRQRKVHLLAYDIDDRTPIKALCDGLLAARTDNTLRQLKVIQSLGYAITLDDVKQKARHSSGLYKQHVMMALIDQGYTSELYGDLYQQLFKQGEGAKDILYSDVFTSLKAIKQSGGTAVLAHPGQLNSYELVPELVALGLDGIELYHPDHTVADHQRVRELADCYGLSLYGGSDFHGAHGPDWFGKVYLTNPIE</sequence>
<dbReference type="Proteomes" id="UP000188246">
    <property type="component" value="Chromosome"/>
</dbReference>
<dbReference type="OrthoDB" id="9804333at2"/>
<proteinExistence type="predicted"/>
<dbReference type="InterPro" id="IPR003141">
    <property type="entry name" value="Pol/His_phosphatase_N"/>
</dbReference>
<dbReference type="GO" id="GO:0035312">
    <property type="term" value="F:5'-3' DNA exonuclease activity"/>
    <property type="evidence" value="ECO:0007669"/>
    <property type="project" value="TreeGrafter"/>
</dbReference>
<reference evidence="1 2" key="1">
    <citation type="journal article" date="2010" name="Int. J. Syst. Evol. Microbiol.">
        <title>Vagococcus penaei sp. nov., isolated from spoilage microbiota of cooked shrimp (Penaeus vannamei).</title>
        <authorList>
            <person name="Jaffres E."/>
            <person name="Prevost H."/>
            <person name="Rossero A."/>
            <person name="Joffraud J.J."/>
            <person name="Dousset X."/>
        </authorList>
    </citation>
    <scope>NUCLEOTIDE SEQUENCE [LARGE SCALE GENOMIC DNA]</scope>
    <source>
        <strain evidence="1 2">CD276</strain>
    </source>
</reference>
<dbReference type="SUPFAM" id="SSF89550">
    <property type="entry name" value="PHP domain-like"/>
    <property type="match status" value="1"/>
</dbReference>
<dbReference type="Pfam" id="PF02811">
    <property type="entry name" value="PHP"/>
    <property type="match status" value="1"/>
</dbReference>
<dbReference type="Gene3D" id="3.20.20.140">
    <property type="entry name" value="Metal-dependent hydrolases"/>
    <property type="match status" value="1"/>
</dbReference>
<protein>
    <submittedName>
        <fullName evidence="1">Uncharacterized protein</fullName>
    </submittedName>
</protein>
<dbReference type="PANTHER" id="PTHR42924:SF3">
    <property type="entry name" value="POLYMERASE_HISTIDINOL PHOSPHATASE N-TERMINAL DOMAIN-CONTAINING PROTEIN"/>
    <property type="match status" value="1"/>
</dbReference>
<accession>A0A1Q2D7D2</accession>
<dbReference type="GO" id="GO:0004534">
    <property type="term" value="F:5'-3' RNA exonuclease activity"/>
    <property type="evidence" value="ECO:0007669"/>
    <property type="project" value="TreeGrafter"/>
</dbReference>
<organism evidence="1 2">
    <name type="scientific">Vagococcus penaei</name>
    <dbReference type="NCBI Taxonomy" id="633807"/>
    <lineage>
        <taxon>Bacteria</taxon>
        <taxon>Bacillati</taxon>
        <taxon>Bacillota</taxon>
        <taxon>Bacilli</taxon>
        <taxon>Lactobacillales</taxon>
        <taxon>Enterococcaceae</taxon>
        <taxon>Vagococcus</taxon>
    </lineage>
</organism>
<evidence type="ECO:0000313" key="2">
    <source>
        <dbReference type="Proteomes" id="UP000188246"/>
    </source>
</evidence>
<dbReference type="EMBL" id="CP019609">
    <property type="protein sequence ID" value="AQP54205.1"/>
    <property type="molecule type" value="Genomic_DNA"/>
</dbReference>
<dbReference type="AlphaFoldDB" id="A0A1Q2D7D2"/>
<gene>
    <name evidence="1" type="ORF">BW732_08205</name>
</gene>
<dbReference type="CDD" id="cd07438">
    <property type="entry name" value="PHP_HisPPase_AMP"/>
    <property type="match status" value="1"/>
</dbReference>
<name>A0A1Q2D7D2_9ENTE</name>
<dbReference type="SMART" id="SM00481">
    <property type="entry name" value="POLIIIAc"/>
    <property type="match status" value="1"/>
</dbReference>
<dbReference type="KEGG" id="vpi:BW732_08205"/>
<keyword evidence="2" id="KW-1185">Reference proteome</keyword>
<dbReference type="STRING" id="633807.BW732_08205"/>
<dbReference type="RefSeq" id="WP_077276282.1">
    <property type="nucleotide sequence ID" value="NZ_CP019609.1"/>
</dbReference>
<dbReference type="Gene3D" id="1.10.150.650">
    <property type="match status" value="1"/>
</dbReference>